<evidence type="ECO:0000256" key="3">
    <source>
        <dbReference type="ARBA" id="ARBA00022692"/>
    </source>
</evidence>
<evidence type="ECO:0000313" key="9">
    <source>
        <dbReference type="Proteomes" id="UP000194903"/>
    </source>
</evidence>
<keyword evidence="3 6" id="KW-0812">Transmembrane</keyword>
<comment type="caution">
    <text evidence="8">The sequence shown here is derived from an EMBL/GenBank/DDBJ whole genome shotgun (WGS) entry which is preliminary data.</text>
</comment>
<dbReference type="RefSeq" id="WP_087019890.1">
    <property type="nucleotide sequence ID" value="NZ_NHOC01000006.1"/>
</dbReference>
<dbReference type="EMBL" id="NHOC01000006">
    <property type="protein sequence ID" value="OUM20314.1"/>
    <property type="molecule type" value="Genomic_DNA"/>
</dbReference>
<feature type="transmembrane region" description="Helical" evidence="6">
    <location>
        <begin position="50"/>
        <end position="72"/>
    </location>
</feature>
<keyword evidence="5 6" id="KW-0472">Membrane</keyword>
<evidence type="ECO:0000313" key="8">
    <source>
        <dbReference type="EMBL" id="OUM20314.1"/>
    </source>
</evidence>
<dbReference type="Proteomes" id="UP000194903">
    <property type="component" value="Unassembled WGS sequence"/>
</dbReference>
<dbReference type="Pfam" id="PF02588">
    <property type="entry name" value="YitT_membrane"/>
    <property type="match status" value="1"/>
</dbReference>
<feature type="domain" description="DUF2179" evidence="7">
    <location>
        <begin position="224"/>
        <end position="278"/>
    </location>
</feature>
<dbReference type="InterPro" id="IPR015867">
    <property type="entry name" value="N-reg_PII/ATP_PRibTrfase_C"/>
</dbReference>
<dbReference type="CDD" id="cd16380">
    <property type="entry name" value="YitT_C"/>
    <property type="match status" value="1"/>
</dbReference>
<proteinExistence type="predicted"/>
<reference evidence="8 9" key="1">
    <citation type="submission" date="2017-05" db="EMBL/GenBank/DDBJ databases">
        <title>Butyricicoccus porcorum sp. nov. a butyrate-producing bacterium from the swine intestinal tract.</title>
        <authorList>
            <person name="Trachsel J."/>
            <person name="Humphrey S."/>
            <person name="Allen H.K."/>
        </authorList>
    </citation>
    <scope>NUCLEOTIDE SEQUENCE [LARGE SCALE GENOMIC DNA]</scope>
    <source>
        <strain evidence="8">BB10</strain>
    </source>
</reference>
<feature type="transmembrane region" description="Helical" evidence="6">
    <location>
        <begin position="84"/>
        <end position="103"/>
    </location>
</feature>
<feature type="transmembrane region" description="Helical" evidence="6">
    <location>
        <begin position="9"/>
        <end position="30"/>
    </location>
</feature>
<evidence type="ECO:0000256" key="4">
    <source>
        <dbReference type="ARBA" id="ARBA00022989"/>
    </source>
</evidence>
<dbReference type="PANTHER" id="PTHR33545">
    <property type="entry name" value="UPF0750 MEMBRANE PROTEIN YITT-RELATED"/>
    <property type="match status" value="1"/>
</dbReference>
<organism evidence="8 9">
    <name type="scientific">Butyricicoccus porcorum</name>
    <dbReference type="NCBI Taxonomy" id="1945634"/>
    <lineage>
        <taxon>Bacteria</taxon>
        <taxon>Bacillati</taxon>
        <taxon>Bacillota</taxon>
        <taxon>Clostridia</taxon>
        <taxon>Eubacteriales</taxon>
        <taxon>Butyricicoccaceae</taxon>
        <taxon>Butyricicoccus</taxon>
    </lineage>
</organism>
<sequence>MKTAQAKNIALDLLCDIIGSFFYSASVYTFAKTATFALGGLTGLALIMNYLWQFPIGITTMALNIPLILLSYRIVGRSFLLKTMKTMCFCTVFLDILFPRLPAYSGSQFMAALYSGIFAGIGLAFFYMRGSSSGGIDFLVMSIKILRPHLSIGIVSMTIDLVIILLGWPVFGNVDSVLYGLTATILTSLVLDKIMYGMDAGALIIIVTDCGEQIAQRIGELIGRGSTELRARGGYTKQEKNVLLCACSKSQAYLVCRAVQEIDKMSFVMVTETNEVFGEGFSEHQPKQEIKKKVKKCR</sequence>
<gene>
    <name evidence="8" type="ORF">CBW42_08355</name>
</gene>
<dbReference type="OrthoDB" id="3180973at2"/>
<dbReference type="InterPro" id="IPR003740">
    <property type="entry name" value="YitT"/>
</dbReference>
<protein>
    <recommendedName>
        <fullName evidence="7">DUF2179 domain-containing protein</fullName>
    </recommendedName>
</protein>
<evidence type="ECO:0000256" key="2">
    <source>
        <dbReference type="ARBA" id="ARBA00022475"/>
    </source>
</evidence>
<dbReference type="Pfam" id="PF10035">
    <property type="entry name" value="DUF2179"/>
    <property type="match status" value="1"/>
</dbReference>
<keyword evidence="4 6" id="KW-1133">Transmembrane helix</keyword>
<accession>A0A252F3C1</accession>
<dbReference type="PANTHER" id="PTHR33545:SF5">
    <property type="entry name" value="UPF0750 MEMBRANE PROTEIN YITT"/>
    <property type="match status" value="1"/>
</dbReference>
<dbReference type="InterPro" id="IPR051461">
    <property type="entry name" value="UPF0750_membrane"/>
</dbReference>
<feature type="transmembrane region" description="Helical" evidence="6">
    <location>
        <begin position="149"/>
        <end position="171"/>
    </location>
</feature>
<feature type="transmembrane region" description="Helical" evidence="6">
    <location>
        <begin position="177"/>
        <end position="196"/>
    </location>
</feature>
<dbReference type="GO" id="GO:0005886">
    <property type="term" value="C:plasma membrane"/>
    <property type="evidence" value="ECO:0007669"/>
    <property type="project" value="UniProtKB-SubCell"/>
</dbReference>
<keyword evidence="9" id="KW-1185">Reference proteome</keyword>
<name>A0A252F3C1_9FIRM</name>
<dbReference type="Gene3D" id="3.30.70.120">
    <property type="match status" value="1"/>
</dbReference>
<feature type="transmembrane region" description="Helical" evidence="6">
    <location>
        <begin position="109"/>
        <end position="128"/>
    </location>
</feature>
<evidence type="ECO:0000256" key="1">
    <source>
        <dbReference type="ARBA" id="ARBA00004651"/>
    </source>
</evidence>
<dbReference type="AlphaFoldDB" id="A0A252F3C1"/>
<evidence type="ECO:0000256" key="6">
    <source>
        <dbReference type="SAM" id="Phobius"/>
    </source>
</evidence>
<keyword evidence="2" id="KW-1003">Cell membrane</keyword>
<comment type="subcellular location">
    <subcellularLocation>
        <location evidence="1">Cell membrane</location>
        <topology evidence="1">Multi-pass membrane protein</topology>
    </subcellularLocation>
</comment>
<dbReference type="InterPro" id="IPR019264">
    <property type="entry name" value="DUF2179"/>
</dbReference>
<evidence type="ECO:0000256" key="5">
    <source>
        <dbReference type="ARBA" id="ARBA00023136"/>
    </source>
</evidence>
<evidence type="ECO:0000259" key="7">
    <source>
        <dbReference type="Pfam" id="PF10035"/>
    </source>
</evidence>
<dbReference type="PIRSF" id="PIRSF006483">
    <property type="entry name" value="Membrane_protein_YitT"/>
    <property type="match status" value="1"/>
</dbReference>